<dbReference type="PANTHER" id="PTHR15871:SF1">
    <property type="entry name" value="PLECKSTRIN HOMOLOGY DOMAIN-CONTAINING FAMILY O MEMBER 1"/>
    <property type="match status" value="1"/>
</dbReference>
<sequence length="407" mass="45367">MKKNNCGKRGPLDSVPQSIQPDKVGWIRKFCGKGIFREIWKNRFVVLRGDQLFICEKEVKELGRADEALDLTDYERCEEVRKNKSRSKKNHSKFRLLRCSTPGSTVPNLVFLAVSPEEKESWMNVLNVAITRAKNRILDEVIVKDSQLSHLTRDRVKIPHNRRLPTRGHLLAVASTSSSDGMLTLDLIQEDPPQGVDGCDSFRADLDKSLFHVIPDCARSKTDSTVSARTAEASGKSQSLPREVAVVWEQASPAQTPQPRKRLTTSEKNRCASMEEILSHSKTKAAQNKTAVTCRSLGPTNTTVPIGQLQELISQKLQKTEQLLIEVRMKAEADAGEHGKTKGKESAEAAQVEAERLLKEAAVAWSQALEVLEEVKELRALYQQVDASSTITPSNSIKPKPDRKSLI</sequence>
<keyword evidence="5" id="KW-0472">Membrane</keyword>
<evidence type="ECO:0000256" key="5">
    <source>
        <dbReference type="ARBA" id="ARBA00023136"/>
    </source>
</evidence>
<dbReference type="Proteomes" id="UP000261600">
    <property type="component" value="Unplaced"/>
</dbReference>
<dbReference type="PROSITE" id="PS50003">
    <property type="entry name" value="PH_DOMAIN"/>
    <property type="match status" value="1"/>
</dbReference>
<dbReference type="InterPro" id="IPR001849">
    <property type="entry name" value="PH_domain"/>
</dbReference>
<dbReference type="InterPro" id="IPR011993">
    <property type="entry name" value="PH-like_dom_sf"/>
</dbReference>
<evidence type="ECO:0000256" key="6">
    <source>
        <dbReference type="ARBA" id="ARBA00023242"/>
    </source>
</evidence>
<keyword evidence="4" id="KW-0963">Cytoplasm</keyword>
<evidence type="ECO:0000256" key="1">
    <source>
        <dbReference type="ARBA" id="ARBA00004123"/>
    </source>
</evidence>
<organism evidence="8 9">
    <name type="scientific">Monopterus albus</name>
    <name type="common">Swamp eel</name>
    <dbReference type="NCBI Taxonomy" id="43700"/>
    <lineage>
        <taxon>Eukaryota</taxon>
        <taxon>Metazoa</taxon>
        <taxon>Chordata</taxon>
        <taxon>Craniata</taxon>
        <taxon>Vertebrata</taxon>
        <taxon>Euteleostomi</taxon>
        <taxon>Actinopterygii</taxon>
        <taxon>Neopterygii</taxon>
        <taxon>Teleostei</taxon>
        <taxon>Neoteleostei</taxon>
        <taxon>Acanthomorphata</taxon>
        <taxon>Anabantaria</taxon>
        <taxon>Synbranchiformes</taxon>
        <taxon>Synbranchidae</taxon>
        <taxon>Monopterus</taxon>
    </lineage>
</organism>
<dbReference type="OrthoDB" id="6358316at2759"/>
<dbReference type="GO" id="GO:0032587">
    <property type="term" value="C:ruffle membrane"/>
    <property type="evidence" value="ECO:0007669"/>
    <property type="project" value="TreeGrafter"/>
</dbReference>
<comment type="subcellular location">
    <subcellularLocation>
        <location evidence="3">Cytoplasm</location>
    </subcellularLocation>
    <subcellularLocation>
        <location evidence="2">Membrane</location>
    </subcellularLocation>
    <subcellularLocation>
        <location evidence="1">Nucleus</location>
    </subcellularLocation>
</comment>
<evidence type="ECO:0000259" key="7">
    <source>
        <dbReference type="PROSITE" id="PS50003"/>
    </source>
</evidence>
<dbReference type="CDD" id="cd13317">
    <property type="entry name" value="PH_PLEKHO1_PLEKHO2"/>
    <property type="match status" value="1"/>
</dbReference>
<dbReference type="GO" id="GO:0005634">
    <property type="term" value="C:nucleus"/>
    <property type="evidence" value="ECO:0007669"/>
    <property type="project" value="UniProtKB-SubCell"/>
</dbReference>
<accession>A0A3Q3K372</accession>
<dbReference type="Gene3D" id="2.30.29.30">
    <property type="entry name" value="Pleckstrin-homology domain (PH domain)/Phosphotyrosine-binding domain (PTB)"/>
    <property type="match status" value="1"/>
</dbReference>
<dbReference type="GO" id="GO:0036195">
    <property type="term" value="C:muscle cell projection membrane"/>
    <property type="evidence" value="ECO:0007669"/>
    <property type="project" value="TreeGrafter"/>
</dbReference>
<dbReference type="GO" id="GO:0005737">
    <property type="term" value="C:cytoplasm"/>
    <property type="evidence" value="ECO:0007669"/>
    <property type="project" value="UniProtKB-SubCell"/>
</dbReference>
<dbReference type="PANTHER" id="PTHR15871">
    <property type="entry name" value="PH DOMAIN-CONTAINING PROTEIN"/>
    <property type="match status" value="1"/>
</dbReference>
<feature type="domain" description="PH" evidence="7">
    <location>
        <begin position="20"/>
        <end position="131"/>
    </location>
</feature>
<dbReference type="InterPro" id="IPR043448">
    <property type="entry name" value="PKHO1/2"/>
</dbReference>
<evidence type="ECO:0000256" key="3">
    <source>
        <dbReference type="ARBA" id="ARBA00004496"/>
    </source>
</evidence>
<reference evidence="8" key="2">
    <citation type="submission" date="2025-09" db="UniProtKB">
        <authorList>
            <consortium name="Ensembl"/>
        </authorList>
    </citation>
    <scope>IDENTIFICATION</scope>
</reference>
<dbReference type="GO" id="GO:1901739">
    <property type="term" value="P:regulation of myoblast fusion"/>
    <property type="evidence" value="ECO:0007669"/>
    <property type="project" value="TreeGrafter"/>
</dbReference>
<dbReference type="AlphaFoldDB" id="A0A3Q3K372"/>
<dbReference type="Ensembl" id="ENSMALT00000022927.1">
    <property type="protein sequence ID" value="ENSMALP00000022497.1"/>
    <property type="gene ID" value="ENSMALG00000015716.1"/>
</dbReference>
<keyword evidence="9" id="KW-1185">Reference proteome</keyword>
<evidence type="ECO:0000313" key="9">
    <source>
        <dbReference type="Proteomes" id="UP000261600"/>
    </source>
</evidence>
<dbReference type="SMART" id="SM00233">
    <property type="entry name" value="PH"/>
    <property type="match status" value="1"/>
</dbReference>
<dbReference type="STRING" id="43700.ENSMALP00000022497"/>
<reference evidence="8" key="1">
    <citation type="submission" date="2025-08" db="UniProtKB">
        <authorList>
            <consortium name="Ensembl"/>
        </authorList>
    </citation>
    <scope>IDENTIFICATION</scope>
</reference>
<dbReference type="Pfam" id="PF00169">
    <property type="entry name" value="PH"/>
    <property type="match status" value="1"/>
</dbReference>
<protein>
    <recommendedName>
        <fullName evidence="7">PH domain-containing protein</fullName>
    </recommendedName>
</protein>
<keyword evidence="6" id="KW-0539">Nucleus</keyword>
<proteinExistence type="predicted"/>
<evidence type="ECO:0000256" key="2">
    <source>
        <dbReference type="ARBA" id="ARBA00004370"/>
    </source>
</evidence>
<name>A0A3Q3K372_MONAL</name>
<evidence type="ECO:0000313" key="8">
    <source>
        <dbReference type="Ensembl" id="ENSMALP00000022497.1"/>
    </source>
</evidence>
<evidence type="ECO:0000256" key="4">
    <source>
        <dbReference type="ARBA" id="ARBA00022490"/>
    </source>
</evidence>
<dbReference type="SUPFAM" id="SSF50729">
    <property type="entry name" value="PH domain-like"/>
    <property type="match status" value="1"/>
</dbReference>